<name>A0ABY8IU27_9HYPH</name>
<geneLocation type="plasmid" evidence="2 3">
    <name>pTi6.2</name>
</geneLocation>
<dbReference type="EMBL" id="CP117269">
    <property type="protein sequence ID" value="WFS26345.1"/>
    <property type="molecule type" value="Genomic_DNA"/>
</dbReference>
<dbReference type="PANTHER" id="PTHR30537">
    <property type="entry name" value="HTH-TYPE TRANSCRIPTIONAL REGULATOR"/>
    <property type="match status" value="1"/>
</dbReference>
<dbReference type="Gene3D" id="3.40.190.10">
    <property type="entry name" value="Periplasmic binding protein-like II"/>
    <property type="match status" value="1"/>
</dbReference>
<sequence>MYFQRHNVPVTPYEIIDHACVNIRHKPSGAIYAWEFVQDGKEFTVKGNGQLIFNSIMHVMNGAIEGLELAYVPEEPAAPHLADGRIFQDFIYTIEIAVRHPPRLPYSLMHYGIASSLEGCPPFRSTKRAPSTMISI</sequence>
<evidence type="ECO:0000313" key="2">
    <source>
        <dbReference type="EMBL" id="WFS26345.1"/>
    </source>
</evidence>
<organism evidence="2 3">
    <name type="scientific">Rhizobium rhododendri</name>
    <dbReference type="NCBI Taxonomy" id="2506430"/>
    <lineage>
        <taxon>Bacteria</taxon>
        <taxon>Pseudomonadati</taxon>
        <taxon>Pseudomonadota</taxon>
        <taxon>Alphaproteobacteria</taxon>
        <taxon>Hyphomicrobiales</taxon>
        <taxon>Rhizobiaceae</taxon>
        <taxon>Rhizobium/Agrobacterium group</taxon>
        <taxon>Rhizobium</taxon>
    </lineage>
</organism>
<dbReference type="PANTHER" id="PTHR30537:SF1">
    <property type="entry name" value="HTH-TYPE TRANSCRIPTIONAL REGULATOR PGRR"/>
    <property type="match status" value="1"/>
</dbReference>
<dbReference type="RefSeq" id="WP_142832108.1">
    <property type="nucleotide sequence ID" value="NZ_CP117269.1"/>
</dbReference>
<dbReference type="InterPro" id="IPR058163">
    <property type="entry name" value="LysR-type_TF_proteobact-type"/>
</dbReference>
<reference evidence="2" key="1">
    <citation type="journal article" date="2019" name="Phytopathology">
        <title>A Novel Group of Rhizobium tumorigenes-Like Agrobacteria Associated with Crown Gall Disease of Rhododendron and Blueberry.</title>
        <authorList>
            <person name="Kuzmanovic N."/>
            <person name="Behrens P."/>
            <person name="Idczak E."/>
            <person name="Wagner S."/>
            <person name="Gotz M."/>
            <person name="Sproer C."/>
            <person name="Bunk B."/>
            <person name="Overmann J."/>
            <person name="Smalla K."/>
        </authorList>
    </citation>
    <scope>NUCLEOTIDE SEQUENCE</scope>
    <source>
        <strain evidence="2">Rho-6.2</strain>
    </source>
</reference>
<protein>
    <submittedName>
        <fullName evidence="2">Uncharacterized protein</fullName>
    </submittedName>
</protein>
<comment type="similarity">
    <text evidence="1">Belongs to the LysR transcriptional regulatory family.</text>
</comment>
<evidence type="ECO:0000313" key="3">
    <source>
        <dbReference type="Proteomes" id="UP000318939"/>
    </source>
</evidence>
<dbReference type="SUPFAM" id="SSF53850">
    <property type="entry name" value="Periplasmic binding protein-like II"/>
    <property type="match status" value="1"/>
</dbReference>
<proteinExistence type="inferred from homology"/>
<accession>A0ABY8IU27</accession>
<keyword evidence="2" id="KW-0614">Plasmid</keyword>
<keyword evidence="3" id="KW-1185">Reference proteome</keyword>
<reference evidence="2" key="2">
    <citation type="journal article" date="2023" name="MicrobiologyOpen">
        <title>Genomics of the tumorigenes clade of the family Rhizobiaceae and description of Rhizobium rhododendri sp. nov.</title>
        <authorList>
            <person name="Kuzmanovic N."/>
            <person name="diCenzo G.C."/>
            <person name="Bunk B."/>
            <person name="Sproeer C."/>
            <person name="Fruehling A."/>
            <person name="Neumann-Schaal M."/>
            <person name="Overmann J."/>
            <person name="Smalla K."/>
        </authorList>
    </citation>
    <scope>NUCLEOTIDE SEQUENCE</scope>
    <source>
        <strain evidence="2">Rho-6.2</strain>
        <plasmid evidence="2">pTi6.2</plasmid>
    </source>
</reference>
<gene>
    <name evidence="2" type="ORF">PR018_25320</name>
</gene>
<dbReference type="Proteomes" id="UP000318939">
    <property type="component" value="Plasmid pTi6.2"/>
</dbReference>
<evidence type="ECO:0000256" key="1">
    <source>
        <dbReference type="ARBA" id="ARBA00009437"/>
    </source>
</evidence>